<accession>A0ABS6JYM4</accession>
<proteinExistence type="predicted"/>
<organism evidence="1 2">
    <name type="scientific">Evansella alkalicola</name>
    <dbReference type="NCBI Taxonomy" id="745819"/>
    <lineage>
        <taxon>Bacteria</taxon>
        <taxon>Bacillati</taxon>
        <taxon>Bacillota</taxon>
        <taxon>Bacilli</taxon>
        <taxon>Bacillales</taxon>
        <taxon>Bacillaceae</taxon>
        <taxon>Evansella</taxon>
    </lineage>
</organism>
<sequence length="169" mass="19566">MKNMRLIMLLIIMAITIIIPFGCNSLQDDTKNNMMPDDFDFSLTYGTYGKQKIDTFNHIVVKDLIEDGTIEASISLAKLEKQEIYEEMMKIDILAATDFSENKECEIEPPSFSTWTVQMNGESKSFSYTSYCEYPEDVRNLIKLEEYIHDIVSSKEEYKALPEAKGYYE</sequence>
<keyword evidence="2" id="KW-1185">Reference proteome</keyword>
<dbReference type="EMBL" id="JAHQCR010000085">
    <property type="protein sequence ID" value="MBU9723692.1"/>
    <property type="molecule type" value="Genomic_DNA"/>
</dbReference>
<dbReference type="Proteomes" id="UP000790580">
    <property type="component" value="Unassembled WGS sequence"/>
</dbReference>
<reference evidence="1 2" key="1">
    <citation type="submission" date="2021-06" db="EMBL/GenBank/DDBJ databases">
        <title>Bacillus sp. RD4P76, an endophyte from a halophyte.</title>
        <authorList>
            <person name="Sun J.-Q."/>
        </authorList>
    </citation>
    <scope>NUCLEOTIDE SEQUENCE [LARGE SCALE GENOMIC DNA]</scope>
    <source>
        <strain evidence="1 2">JCM 17098</strain>
    </source>
</reference>
<protein>
    <submittedName>
        <fullName evidence="1">Uncharacterized protein</fullName>
    </submittedName>
</protein>
<evidence type="ECO:0000313" key="2">
    <source>
        <dbReference type="Proteomes" id="UP000790580"/>
    </source>
</evidence>
<name>A0ABS6JYM4_9BACI</name>
<gene>
    <name evidence="1" type="ORF">KS407_19930</name>
</gene>
<comment type="caution">
    <text evidence="1">The sequence shown here is derived from an EMBL/GenBank/DDBJ whole genome shotgun (WGS) entry which is preliminary data.</text>
</comment>
<evidence type="ECO:0000313" key="1">
    <source>
        <dbReference type="EMBL" id="MBU9723692.1"/>
    </source>
</evidence>
<dbReference type="RefSeq" id="WP_088076709.1">
    <property type="nucleotide sequence ID" value="NZ_JAHQCR010000085.1"/>
</dbReference>